<dbReference type="InterPro" id="IPR020472">
    <property type="entry name" value="WD40_PAC1"/>
</dbReference>
<comment type="caution">
    <text evidence="6">The sequence shown here is derived from an EMBL/GenBank/DDBJ whole genome shotgun (WGS) entry which is preliminary data.</text>
</comment>
<dbReference type="InterPro" id="IPR035897">
    <property type="entry name" value="Toll_tir_struct_dom_sf"/>
</dbReference>
<keyword evidence="2" id="KW-0677">Repeat</keyword>
<accession>A0ABT5BTS0</accession>
<dbReference type="InterPro" id="IPR001680">
    <property type="entry name" value="WD40_rpt"/>
</dbReference>
<dbReference type="SUPFAM" id="SSF50978">
    <property type="entry name" value="WD40 repeat-like"/>
    <property type="match status" value="1"/>
</dbReference>
<feature type="repeat" description="WD" evidence="3">
    <location>
        <begin position="1061"/>
        <end position="1102"/>
    </location>
</feature>
<dbReference type="SUPFAM" id="SSF52540">
    <property type="entry name" value="P-loop containing nucleoside triphosphate hydrolases"/>
    <property type="match status" value="1"/>
</dbReference>
<dbReference type="PROSITE" id="PS50104">
    <property type="entry name" value="TIR"/>
    <property type="match status" value="1"/>
</dbReference>
<dbReference type="Pfam" id="PF13676">
    <property type="entry name" value="TIR_2"/>
    <property type="match status" value="1"/>
</dbReference>
<dbReference type="PANTHER" id="PTHR19879:SF9">
    <property type="entry name" value="TRANSCRIPTION INITIATION FACTOR TFIID SUBUNIT 5"/>
    <property type="match status" value="1"/>
</dbReference>
<dbReference type="InterPro" id="IPR036322">
    <property type="entry name" value="WD40_repeat_dom_sf"/>
</dbReference>
<dbReference type="SUPFAM" id="SSF50998">
    <property type="entry name" value="Quinoprotein alcohol dehydrogenase-like"/>
    <property type="match status" value="1"/>
</dbReference>
<keyword evidence="7" id="KW-1185">Reference proteome</keyword>
<feature type="repeat" description="WD" evidence="3">
    <location>
        <begin position="853"/>
        <end position="894"/>
    </location>
</feature>
<feature type="repeat" description="WD" evidence="3">
    <location>
        <begin position="768"/>
        <end position="809"/>
    </location>
</feature>
<reference evidence="6 7" key="1">
    <citation type="submission" date="2023-01" db="EMBL/GenBank/DDBJ databases">
        <title>Minimal conservation of predation-associated metabolite biosynthetic gene clusters underscores biosynthetic potential of Myxococcota including descriptions for ten novel species: Archangium lansinium sp. nov., Myxococcus landrumus sp. nov., Nannocystis bai.</title>
        <authorList>
            <person name="Ahearne A."/>
            <person name="Stevens C."/>
            <person name="Dowd S."/>
        </authorList>
    </citation>
    <scope>NUCLEOTIDE SEQUENCE [LARGE SCALE GENOMIC DNA]</scope>
    <source>
        <strain evidence="6 7">WIWO2</strain>
    </source>
</reference>
<name>A0ABT5BTS0_9BACT</name>
<dbReference type="Gene3D" id="3.40.50.10140">
    <property type="entry name" value="Toll/interleukin-1 receptor homology (TIR) domain"/>
    <property type="match status" value="1"/>
</dbReference>
<evidence type="ECO:0000256" key="4">
    <source>
        <dbReference type="SAM" id="Coils"/>
    </source>
</evidence>
<feature type="repeat" description="WD" evidence="3">
    <location>
        <begin position="1337"/>
        <end position="1369"/>
    </location>
</feature>
<gene>
    <name evidence="6" type="ORF">POL72_07370</name>
</gene>
<dbReference type="InterPro" id="IPR019775">
    <property type="entry name" value="WD40_repeat_CS"/>
</dbReference>
<organism evidence="6 7">
    <name type="scientific">Sorangium atrum</name>
    <dbReference type="NCBI Taxonomy" id="2995308"/>
    <lineage>
        <taxon>Bacteria</taxon>
        <taxon>Pseudomonadati</taxon>
        <taxon>Myxococcota</taxon>
        <taxon>Polyangia</taxon>
        <taxon>Polyangiales</taxon>
        <taxon>Polyangiaceae</taxon>
        <taxon>Sorangium</taxon>
    </lineage>
</organism>
<dbReference type="Proteomes" id="UP001217485">
    <property type="component" value="Unassembled WGS sequence"/>
</dbReference>
<dbReference type="PRINTS" id="PR00320">
    <property type="entry name" value="GPROTEINBRPT"/>
</dbReference>
<keyword evidence="1 3" id="KW-0853">WD repeat</keyword>
<evidence type="ECO:0000259" key="5">
    <source>
        <dbReference type="PROSITE" id="PS50104"/>
    </source>
</evidence>
<dbReference type="InterPro" id="IPR027417">
    <property type="entry name" value="P-loop_NTPase"/>
</dbReference>
<dbReference type="PROSITE" id="PS50082">
    <property type="entry name" value="WD_REPEATS_2"/>
    <property type="match status" value="14"/>
</dbReference>
<dbReference type="PANTHER" id="PTHR19879">
    <property type="entry name" value="TRANSCRIPTION INITIATION FACTOR TFIID"/>
    <property type="match status" value="1"/>
</dbReference>
<dbReference type="InterPro" id="IPR015943">
    <property type="entry name" value="WD40/YVTN_repeat-like_dom_sf"/>
</dbReference>
<evidence type="ECO:0000313" key="7">
    <source>
        <dbReference type="Proteomes" id="UP001217485"/>
    </source>
</evidence>
<dbReference type="InterPro" id="IPR000157">
    <property type="entry name" value="TIR_dom"/>
</dbReference>
<dbReference type="SUPFAM" id="SSF52200">
    <property type="entry name" value="Toll/Interleukin receptor TIR domain"/>
    <property type="match status" value="1"/>
</dbReference>
<feature type="repeat" description="WD" evidence="3">
    <location>
        <begin position="978"/>
        <end position="1019"/>
    </location>
</feature>
<dbReference type="PROSITE" id="PS00678">
    <property type="entry name" value="WD_REPEATS_1"/>
    <property type="match status" value="10"/>
</dbReference>
<feature type="domain" description="TIR" evidence="5">
    <location>
        <begin position="1"/>
        <end position="141"/>
    </location>
</feature>
<dbReference type="SMART" id="SM00320">
    <property type="entry name" value="WD40"/>
    <property type="match status" value="15"/>
</dbReference>
<feature type="repeat" description="WD" evidence="3">
    <location>
        <begin position="822"/>
        <end position="852"/>
    </location>
</feature>
<feature type="repeat" description="WD" evidence="3">
    <location>
        <begin position="726"/>
        <end position="767"/>
    </location>
</feature>
<feature type="repeat" description="WD" evidence="3">
    <location>
        <begin position="1253"/>
        <end position="1294"/>
    </location>
</feature>
<dbReference type="Pfam" id="PF20703">
    <property type="entry name" value="nSTAND1"/>
    <property type="match status" value="1"/>
</dbReference>
<dbReference type="CDD" id="cd00200">
    <property type="entry name" value="WD40"/>
    <property type="match status" value="2"/>
</dbReference>
<evidence type="ECO:0000256" key="2">
    <source>
        <dbReference type="ARBA" id="ARBA00022737"/>
    </source>
</evidence>
<feature type="repeat" description="WD" evidence="3">
    <location>
        <begin position="895"/>
        <end position="936"/>
    </location>
</feature>
<feature type="repeat" description="WD" evidence="3">
    <location>
        <begin position="1020"/>
        <end position="1061"/>
    </location>
</feature>
<proteinExistence type="predicted"/>
<evidence type="ECO:0000313" key="6">
    <source>
        <dbReference type="EMBL" id="MDC0677559.1"/>
    </source>
</evidence>
<dbReference type="InterPro" id="IPR049052">
    <property type="entry name" value="nSTAND1"/>
</dbReference>
<evidence type="ECO:0000256" key="3">
    <source>
        <dbReference type="PROSITE-ProRule" id="PRU00221"/>
    </source>
</evidence>
<dbReference type="EMBL" id="JAQNDK010000001">
    <property type="protein sequence ID" value="MDC0677559.1"/>
    <property type="molecule type" value="Genomic_DNA"/>
</dbReference>
<feature type="repeat" description="WD" evidence="3">
    <location>
        <begin position="1208"/>
        <end position="1249"/>
    </location>
</feature>
<feature type="repeat" description="WD" evidence="3">
    <location>
        <begin position="1166"/>
        <end position="1207"/>
    </location>
</feature>
<dbReference type="Gene3D" id="2.130.10.10">
    <property type="entry name" value="YVTN repeat-like/Quinoprotein amine dehydrogenase"/>
    <property type="match status" value="6"/>
</dbReference>
<feature type="coiled-coil region" evidence="4">
    <location>
        <begin position="590"/>
        <end position="621"/>
    </location>
</feature>
<evidence type="ECO:0000256" key="1">
    <source>
        <dbReference type="ARBA" id="ARBA00022574"/>
    </source>
</evidence>
<dbReference type="InterPro" id="IPR011047">
    <property type="entry name" value="Quinoprotein_ADH-like_sf"/>
</dbReference>
<protein>
    <submittedName>
        <fullName evidence="6">TIR domain-containing protein</fullName>
    </submittedName>
</protein>
<feature type="repeat" description="WD" evidence="3">
    <location>
        <begin position="937"/>
        <end position="978"/>
    </location>
</feature>
<keyword evidence="4" id="KW-0175">Coiled coil</keyword>
<feature type="repeat" description="WD" evidence="3">
    <location>
        <begin position="1295"/>
        <end position="1336"/>
    </location>
</feature>
<dbReference type="RefSeq" id="WP_272094315.1">
    <property type="nucleotide sequence ID" value="NZ_JAQNDK010000001.1"/>
</dbReference>
<dbReference type="PROSITE" id="PS50294">
    <property type="entry name" value="WD_REPEATS_REGION"/>
    <property type="match status" value="12"/>
</dbReference>
<sequence>MPAQLFLAFADEDRPHLDALVRHLAGLERAGIVAGWHEGRILAGATVGAEVEARIEAADVLVLLISADFLASDRCYALIERALARHDDGRQRLVPVIVRPSPWQPVLGGLRVLPPDDRAVTLAPDRDAAWLAVVDGLRAAVSASRPTLAPALAASPYRGLSAFEPGDEALFFGREDLTRRLWRRLDAQVRREGALRLCAVVGSSGSGKSSVARAGLVPLVAREPLGDGPAPDVILLKPGERPTTALADALCTLDPRWPARPAAERIEEARRLRSLLLDVEGGEHVGLRRYAELRDGRRPLLVLVDQFEEVYALCNDPAEQSAFVSLLLHAAADRASGVSVVLTLRSDFLDATRRHPALNRAIAQAHELVPVMAPAELRRAIAAPALAAGRPLDDATVELLAREADGREGALPLLEFALTQIWTGLAAGQPAAATLEAIGGVGGALAGEAERIFGELDDEGRRIARRAFLGLVQLGEGTRDTRRRVPVAELTAHGESADAALGVLRRFAGERARLVTLSDDVAEVTHEALLDHWKELRSWLEKGRDDVRFHRRVGEAAARWDALGRQEGSLWRAPELDLLRAFAERAGGDLTALQLEFFRAAEERQRQEQEAAARLAAEERRRQVDASRRARILAASSALVTVVFMGLAWWAVRQQRAAEEASMRYRDRLARFYEQQGREEYLAGRPARAAVYLDAAYKDRPTAPATRFLLARALPGALTGREVARLEGHTDKLWSAAFSPDGERVATVGLDTIARLWDARSGKELARLEGHTRRLYSVAFSPDGARVLTASDDGTARLWDAKSGKELARLEGHADGERMVASFGPDGTRVVTASHDKTARVWDAQSGKELARLEGHTDHVEAAAFSPDGTRIVTASWDTTARIWDAQSGKELIRLQGHAGPLFAASFSPDGTRVLTSGKDVASRLWDAASGKEVSQLKSDSEMIWTSSFSPDGKRVVTAAINGFVRLWDVANGKELASFSHNGVVWWASFSPDGTRVVTASHDKTARLWDARTGRLSASLEGHTDGVSFASFSPDGTRVVTASADKTARLWAVHGERVLSLDGHQGQVWSASFSSDGKRVVTASFDQTARVWDAQSGKEIMRLPDCGYPLWSASFSPDGKRVVVPDSAKTARVWEVASGKELVRLASPDLARSVTITTPDGKTTATPANDGRSVVVAFSPDGERVVTAGVSDTAQIWDAASGKELVRLEGHQGQVWSASFSPDGARIVTASDDRTARIWDAGSGKELVRLEGKKGSLAKLFGASFSPDGARVVTASFDKTARMWDARSGEELLVFEGHQDLVWSAAFSPDGERVVTASEDRTARIWDARSGRELARLEGHGERISSASFSPDGERVVTADDQTARIWDVHLEARPPEEIGRLVRCYVPLRLEGETIVRAAPSASDCPSP</sequence>
<dbReference type="Pfam" id="PF00400">
    <property type="entry name" value="WD40"/>
    <property type="match status" value="14"/>
</dbReference>